<organism evidence="4">
    <name type="scientific">freshwater metagenome</name>
    <dbReference type="NCBI Taxonomy" id="449393"/>
    <lineage>
        <taxon>unclassified sequences</taxon>
        <taxon>metagenomes</taxon>
        <taxon>ecological metagenomes</taxon>
    </lineage>
</organism>
<evidence type="ECO:0000313" key="2">
    <source>
        <dbReference type="EMBL" id="CAB4708771.1"/>
    </source>
</evidence>
<dbReference type="AlphaFoldDB" id="A0A6J7B1A0"/>
<sequence length="553" mass="57792">MKSKKLKVSISAVAVASLISGLVLVGTASAATETCKVGAVAGNTVSTNAKFTVQNVETCDGKLANGAAYRTLKPSNFGGTMFFYVHGFRPSFPYPGYTPPTGVEEVSPYSANTKSDITAQMLRAGYGIATWDRVSANGMHGWNVDDSVSMLKELVQKTNTKYTDINKTVVYGSSGGGPVIQKFGESNPTLVNSMGTFAGLTAVGNSLQSACDLFYVLSVFADPTIKGCAAFGVSKGVPGHMAGLAELGKAGALLTAWSKNLGSPELLHPAPLVGSGIPQRSALLLAGLLVGLPTKSAHMDGISTSAVVPEQSINATIAVLENTLEALATGTLAGQAIGELTGPGFYDNTKTDYSALLSEEDSGRFNLGLSGDDAIAAMLSVLKAAPRIKGDPAAVAKLAVQDKVTYKTPVPAILLSNEADRLVFVGNTVLYTDRVTAVYKAKLAQFEAQLAAGTVKMKRPTLGAVALYALTPETYTTFTSTGLPDLTGPKAVSGIDHQSFTQEQMFTWVRLLAMSAKSGQTPSAGTLARYTANTPYLNTDPDFRPAELKHSDW</sequence>
<name>A0A6J7B1A0_9ZZZZ</name>
<evidence type="ECO:0000313" key="5">
    <source>
        <dbReference type="EMBL" id="CAB4894135.1"/>
    </source>
</evidence>
<dbReference type="EMBL" id="CAFBNU010000004">
    <property type="protein sequence ID" value="CAB4963408.1"/>
    <property type="molecule type" value="Genomic_DNA"/>
</dbReference>
<gene>
    <name evidence="1" type="ORF">UFOPK2343_01025</name>
    <name evidence="2" type="ORF">UFOPK2652_00655</name>
    <name evidence="3" type="ORF">UFOPK3128_00591</name>
    <name evidence="4" type="ORF">UFOPK3227_00691</name>
    <name evidence="5" type="ORF">UFOPK3511_00635</name>
    <name evidence="6" type="ORF">UFOPK3880_00541</name>
    <name evidence="7" type="ORF">UFOPK4146_00779</name>
</gene>
<evidence type="ECO:0000313" key="1">
    <source>
        <dbReference type="EMBL" id="CAB4680004.1"/>
    </source>
</evidence>
<evidence type="ECO:0000313" key="4">
    <source>
        <dbReference type="EMBL" id="CAB4837669.1"/>
    </source>
</evidence>
<dbReference type="EMBL" id="CAFAHD010000074">
    <property type="protein sequence ID" value="CAB4837669.1"/>
    <property type="molecule type" value="Genomic_DNA"/>
</dbReference>
<dbReference type="EMBL" id="CAFBPT010000005">
    <property type="protein sequence ID" value="CAB5029032.1"/>
    <property type="molecule type" value="Genomic_DNA"/>
</dbReference>
<dbReference type="EMBL" id="CAFBMA010000004">
    <property type="protein sequence ID" value="CAB4894135.1"/>
    <property type="molecule type" value="Genomic_DNA"/>
</dbReference>
<evidence type="ECO:0000313" key="7">
    <source>
        <dbReference type="EMBL" id="CAB5029032.1"/>
    </source>
</evidence>
<evidence type="ECO:0000313" key="3">
    <source>
        <dbReference type="EMBL" id="CAB4818064.1"/>
    </source>
</evidence>
<dbReference type="InterPro" id="IPR029058">
    <property type="entry name" value="AB_hydrolase_fold"/>
</dbReference>
<dbReference type="EMBL" id="CAFAAZ010000004">
    <property type="protein sequence ID" value="CAB4818064.1"/>
    <property type="molecule type" value="Genomic_DNA"/>
</dbReference>
<evidence type="ECO:0000313" key="6">
    <source>
        <dbReference type="EMBL" id="CAB4963408.1"/>
    </source>
</evidence>
<accession>A0A6J7B1A0</accession>
<protein>
    <submittedName>
        <fullName evidence="4">Unannotated protein</fullName>
    </submittedName>
</protein>
<proteinExistence type="predicted"/>
<dbReference type="EMBL" id="CAEZYD010000007">
    <property type="protein sequence ID" value="CAB4708771.1"/>
    <property type="molecule type" value="Genomic_DNA"/>
</dbReference>
<dbReference type="EMBL" id="CAEZXD010000030">
    <property type="protein sequence ID" value="CAB4680004.1"/>
    <property type="molecule type" value="Genomic_DNA"/>
</dbReference>
<dbReference type="SUPFAM" id="SSF53474">
    <property type="entry name" value="alpha/beta-Hydrolases"/>
    <property type="match status" value="1"/>
</dbReference>
<reference evidence="4" key="1">
    <citation type="submission" date="2020-05" db="EMBL/GenBank/DDBJ databases">
        <authorList>
            <person name="Chiriac C."/>
            <person name="Salcher M."/>
            <person name="Ghai R."/>
            <person name="Kavagutti S V."/>
        </authorList>
    </citation>
    <scope>NUCLEOTIDE SEQUENCE</scope>
</reference>